<dbReference type="SUPFAM" id="SSF50630">
    <property type="entry name" value="Acid proteases"/>
    <property type="match status" value="1"/>
</dbReference>
<feature type="signal peptide" evidence="8">
    <location>
        <begin position="1"/>
        <end position="24"/>
    </location>
</feature>
<proteinExistence type="inferred from homology"/>
<dbReference type="AlphaFoldDB" id="A0AAE1M523"/>
<evidence type="ECO:0000256" key="3">
    <source>
        <dbReference type="ARBA" id="ARBA00022525"/>
    </source>
</evidence>
<sequence>MHAHLHSFALIILLLSTFSVNSNATKGFSIDLVHRDSPLSPFYNSSMTHSERVQNAALRSMSRANRFGQSSSMAETSELVETDIIPNDADYLMKISVGTPPVERWAVADTGSDLIWFQCSPCPRCYPQKAKLFDPKSSSTYKSLSCRSNQCKSLPNDTVKGQSYPNCGTSNECMYFYSYDDRSYTIGELGIETLSFGQAASFPKRVFGCGHKNNLAFYQNTEGVVGLGQGPLSLVSQMGNVGRKFSYCLAPISQQQTTSTKLRFGEEATISGNEVVSTPLIPRSDSPTYYYLNLEGITVGQQTVPLTSQGNGNIVIDSGSTLTMLPTRFYKRVEALVRYAIGADQLIVENSYSKLCYTNANSIRNVPTFVVHFTGANLSLNRQNIFSFISEDVMCLAMLPTDGESSYGNVAHIDFEVEYDLDQKKASFAPVDCTKQYQ</sequence>
<dbReference type="PANTHER" id="PTHR47967">
    <property type="entry name" value="OS07G0603500 PROTEIN-RELATED"/>
    <property type="match status" value="1"/>
</dbReference>
<feature type="chain" id="PRO_5042104761" description="Peptidase A1 domain-containing protein" evidence="8">
    <location>
        <begin position="25"/>
        <end position="438"/>
    </location>
</feature>
<keyword evidence="3" id="KW-0964">Secreted</keyword>
<evidence type="ECO:0000313" key="10">
    <source>
        <dbReference type="EMBL" id="KAK4253522.1"/>
    </source>
</evidence>
<keyword evidence="8" id="KW-0732">Signal</keyword>
<evidence type="ECO:0000313" key="11">
    <source>
        <dbReference type="Proteomes" id="UP001293593"/>
    </source>
</evidence>
<dbReference type="GO" id="GO:0006508">
    <property type="term" value="P:proteolysis"/>
    <property type="evidence" value="ECO:0007669"/>
    <property type="project" value="UniProtKB-KW"/>
</dbReference>
<dbReference type="GO" id="GO:0004190">
    <property type="term" value="F:aspartic-type endopeptidase activity"/>
    <property type="evidence" value="ECO:0007669"/>
    <property type="project" value="UniProtKB-KW"/>
</dbReference>
<keyword evidence="4" id="KW-0645">Protease</keyword>
<dbReference type="InterPro" id="IPR051708">
    <property type="entry name" value="Plant_Aspart_Prot_A1"/>
</dbReference>
<evidence type="ECO:0000256" key="8">
    <source>
        <dbReference type="SAM" id="SignalP"/>
    </source>
</evidence>
<dbReference type="FunFam" id="2.40.70.10:FF:000031">
    <property type="entry name" value="Aspartyl protease AED1"/>
    <property type="match status" value="1"/>
</dbReference>
<dbReference type="EMBL" id="JAWXYG010000015">
    <property type="protein sequence ID" value="KAK4253522.1"/>
    <property type="molecule type" value="Genomic_DNA"/>
</dbReference>
<reference evidence="10" key="1">
    <citation type="submission" date="2023-10" db="EMBL/GenBank/DDBJ databases">
        <title>Chromosome-level genome of the transformable northern wattle, Acacia crassicarpa.</title>
        <authorList>
            <person name="Massaro I."/>
            <person name="Sinha N.R."/>
            <person name="Poethig S."/>
            <person name="Leichty A.R."/>
        </authorList>
    </citation>
    <scope>NUCLEOTIDE SEQUENCE</scope>
    <source>
        <strain evidence="10">Acra3RX</strain>
        <tissue evidence="10">Leaf</tissue>
    </source>
</reference>
<dbReference type="InterPro" id="IPR033121">
    <property type="entry name" value="PEPTIDASE_A1"/>
</dbReference>
<dbReference type="GO" id="GO:0005576">
    <property type="term" value="C:extracellular region"/>
    <property type="evidence" value="ECO:0007669"/>
    <property type="project" value="UniProtKB-SubCell"/>
</dbReference>
<name>A0AAE1M523_9FABA</name>
<evidence type="ECO:0000256" key="4">
    <source>
        <dbReference type="ARBA" id="ARBA00022670"/>
    </source>
</evidence>
<comment type="similarity">
    <text evidence="2">Belongs to the peptidase A1 family.</text>
</comment>
<keyword evidence="11" id="KW-1185">Reference proteome</keyword>
<dbReference type="Proteomes" id="UP001293593">
    <property type="component" value="Unassembled WGS sequence"/>
</dbReference>
<comment type="caution">
    <text evidence="10">The sequence shown here is derived from an EMBL/GenBank/DDBJ whole genome shotgun (WGS) entry which is preliminary data.</text>
</comment>
<evidence type="ECO:0000256" key="6">
    <source>
        <dbReference type="ARBA" id="ARBA00022801"/>
    </source>
</evidence>
<organism evidence="10 11">
    <name type="scientific">Acacia crassicarpa</name>
    <name type="common">northern wattle</name>
    <dbReference type="NCBI Taxonomy" id="499986"/>
    <lineage>
        <taxon>Eukaryota</taxon>
        <taxon>Viridiplantae</taxon>
        <taxon>Streptophyta</taxon>
        <taxon>Embryophyta</taxon>
        <taxon>Tracheophyta</taxon>
        <taxon>Spermatophyta</taxon>
        <taxon>Magnoliopsida</taxon>
        <taxon>eudicotyledons</taxon>
        <taxon>Gunneridae</taxon>
        <taxon>Pentapetalae</taxon>
        <taxon>rosids</taxon>
        <taxon>fabids</taxon>
        <taxon>Fabales</taxon>
        <taxon>Fabaceae</taxon>
        <taxon>Caesalpinioideae</taxon>
        <taxon>mimosoid clade</taxon>
        <taxon>Acacieae</taxon>
        <taxon>Acacia</taxon>
    </lineage>
</organism>
<dbReference type="FunFam" id="2.40.70.10:FF:000050">
    <property type="entry name" value="Aspartic proteinase CDR1"/>
    <property type="match status" value="1"/>
</dbReference>
<dbReference type="PROSITE" id="PS51767">
    <property type="entry name" value="PEPTIDASE_A1"/>
    <property type="match status" value="1"/>
</dbReference>
<dbReference type="InterPro" id="IPR032861">
    <property type="entry name" value="TAXi_N"/>
</dbReference>
<keyword evidence="7" id="KW-0325">Glycoprotein</keyword>
<accession>A0AAE1M523</accession>
<evidence type="ECO:0000256" key="7">
    <source>
        <dbReference type="ARBA" id="ARBA00023180"/>
    </source>
</evidence>
<evidence type="ECO:0000256" key="5">
    <source>
        <dbReference type="ARBA" id="ARBA00022750"/>
    </source>
</evidence>
<dbReference type="InterPro" id="IPR032799">
    <property type="entry name" value="TAXi_C"/>
</dbReference>
<protein>
    <recommendedName>
        <fullName evidence="9">Peptidase A1 domain-containing protein</fullName>
    </recommendedName>
</protein>
<comment type="subcellular location">
    <subcellularLocation>
        <location evidence="1">Secreted</location>
    </subcellularLocation>
</comment>
<evidence type="ECO:0000256" key="2">
    <source>
        <dbReference type="ARBA" id="ARBA00007447"/>
    </source>
</evidence>
<dbReference type="CDD" id="cd05476">
    <property type="entry name" value="pepsin_A_like_plant"/>
    <property type="match status" value="1"/>
</dbReference>
<dbReference type="InterPro" id="IPR034161">
    <property type="entry name" value="Pepsin-like_plant"/>
</dbReference>
<dbReference type="InterPro" id="IPR001969">
    <property type="entry name" value="Aspartic_peptidase_AS"/>
</dbReference>
<evidence type="ECO:0000256" key="1">
    <source>
        <dbReference type="ARBA" id="ARBA00004613"/>
    </source>
</evidence>
<dbReference type="Gene3D" id="2.40.70.10">
    <property type="entry name" value="Acid Proteases"/>
    <property type="match status" value="2"/>
</dbReference>
<dbReference type="Pfam" id="PF14541">
    <property type="entry name" value="TAXi_C"/>
    <property type="match status" value="1"/>
</dbReference>
<dbReference type="InterPro" id="IPR021109">
    <property type="entry name" value="Peptidase_aspartic_dom_sf"/>
</dbReference>
<dbReference type="Pfam" id="PF14543">
    <property type="entry name" value="TAXi_N"/>
    <property type="match status" value="1"/>
</dbReference>
<keyword evidence="6" id="KW-0378">Hydrolase</keyword>
<dbReference type="PROSITE" id="PS00141">
    <property type="entry name" value="ASP_PROTEASE"/>
    <property type="match status" value="1"/>
</dbReference>
<evidence type="ECO:0000259" key="9">
    <source>
        <dbReference type="PROSITE" id="PS51767"/>
    </source>
</evidence>
<feature type="domain" description="Peptidase A1" evidence="9">
    <location>
        <begin position="91"/>
        <end position="429"/>
    </location>
</feature>
<dbReference type="PANTHER" id="PTHR47967:SF128">
    <property type="entry name" value="ASPARTIC PROTEINASE CDR1-LIKE"/>
    <property type="match status" value="1"/>
</dbReference>
<keyword evidence="5" id="KW-0064">Aspartyl protease</keyword>
<gene>
    <name evidence="10" type="ORF">QN277_010183</name>
</gene>